<keyword evidence="5 7" id="KW-0175">Coiled coil</keyword>
<keyword evidence="9" id="KW-1185">Reference proteome</keyword>
<evidence type="ECO:0000313" key="9">
    <source>
        <dbReference type="Proteomes" id="UP001497623"/>
    </source>
</evidence>
<dbReference type="Proteomes" id="UP001497623">
    <property type="component" value="Unassembled WGS sequence"/>
</dbReference>
<dbReference type="EMBL" id="CAXKWB010091846">
    <property type="protein sequence ID" value="CAL4216529.1"/>
    <property type="molecule type" value="Genomic_DNA"/>
</dbReference>
<evidence type="ECO:0000256" key="6">
    <source>
        <dbReference type="ARBA" id="ARBA00023136"/>
    </source>
</evidence>
<feature type="coiled-coil region" evidence="7">
    <location>
        <begin position="33"/>
        <end position="105"/>
    </location>
</feature>
<organism evidence="8 9">
    <name type="scientific">Meganyctiphanes norvegica</name>
    <name type="common">Northern krill</name>
    <name type="synonym">Thysanopoda norvegica</name>
    <dbReference type="NCBI Taxonomy" id="48144"/>
    <lineage>
        <taxon>Eukaryota</taxon>
        <taxon>Metazoa</taxon>
        <taxon>Ecdysozoa</taxon>
        <taxon>Arthropoda</taxon>
        <taxon>Crustacea</taxon>
        <taxon>Multicrustacea</taxon>
        <taxon>Malacostraca</taxon>
        <taxon>Eumalacostraca</taxon>
        <taxon>Eucarida</taxon>
        <taxon>Euphausiacea</taxon>
        <taxon>Euphausiidae</taxon>
        <taxon>Meganyctiphanes</taxon>
    </lineage>
</organism>
<feature type="non-terminal residue" evidence="8">
    <location>
        <position position="174"/>
    </location>
</feature>
<reference evidence="8 9" key="1">
    <citation type="submission" date="2024-05" db="EMBL/GenBank/DDBJ databases">
        <authorList>
            <person name="Wallberg A."/>
        </authorList>
    </citation>
    <scope>NUCLEOTIDE SEQUENCE [LARGE SCALE GENOMIC DNA]</scope>
</reference>
<comment type="subcellular location">
    <subcellularLocation>
        <location evidence="1">Membrane</location>
    </subcellularLocation>
</comment>
<keyword evidence="3" id="KW-0812">Transmembrane</keyword>
<dbReference type="AlphaFoldDB" id="A0AAV2SMV2"/>
<protein>
    <submittedName>
        <fullName evidence="8">Uncharacterized protein</fullName>
    </submittedName>
</protein>
<comment type="similarity">
    <text evidence="2">Belongs to the TEX28 family.</text>
</comment>
<keyword evidence="4" id="KW-1133">Transmembrane helix</keyword>
<dbReference type="PANTHER" id="PTHR17613:SF14">
    <property type="entry name" value="DEMENTIN, ISOFORM H"/>
    <property type="match status" value="1"/>
</dbReference>
<comment type="caution">
    <text evidence="8">The sequence shown here is derived from an EMBL/GenBank/DDBJ whole genome shotgun (WGS) entry which is preliminary data.</text>
</comment>
<dbReference type="PANTHER" id="PTHR17613">
    <property type="entry name" value="CEREBRAL PROTEIN-11-RELATED"/>
    <property type="match status" value="1"/>
</dbReference>
<evidence type="ECO:0000256" key="3">
    <source>
        <dbReference type="ARBA" id="ARBA00022692"/>
    </source>
</evidence>
<evidence type="ECO:0000313" key="8">
    <source>
        <dbReference type="EMBL" id="CAL4216529.1"/>
    </source>
</evidence>
<dbReference type="GO" id="GO:0016020">
    <property type="term" value="C:membrane"/>
    <property type="evidence" value="ECO:0007669"/>
    <property type="project" value="UniProtKB-SubCell"/>
</dbReference>
<name>A0AAV2SMV2_MEGNR</name>
<accession>A0AAV2SMV2</accession>
<evidence type="ECO:0000256" key="2">
    <source>
        <dbReference type="ARBA" id="ARBA00008108"/>
    </source>
</evidence>
<evidence type="ECO:0000256" key="1">
    <source>
        <dbReference type="ARBA" id="ARBA00004370"/>
    </source>
</evidence>
<sequence length="174" mass="20721">MLKIFSLGSDDDDEKDKVEVEDMIVDHGRYYDNNVLLVELQDAQTEARLLREERENLKPIQNIVLTLRESLAEEIFRCERLEEELNDLTELHRNERENLKTLMIDMEEKLQYQDVERLRPFHKIIENCHTRISHMDQQQAKQQQQYLTQEGLENTSARAVFVKLINILLTVLQV</sequence>
<dbReference type="Pfam" id="PF10267">
    <property type="entry name" value="Tmemb_cc2"/>
    <property type="match status" value="1"/>
</dbReference>
<gene>
    <name evidence="8" type="ORF">MNOR_LOCUS38763</name>
</gene>
<proteinExistence type="inferred from homology"/>
<dbReference type="GO" id="GO:0012505">
    <property type="term" value="C:endomembrane system"/>
    <property type="evidence" value="ECO:0007669"/>
    <property type="project" value="TreeGrafter"/>
</dbReference>
<evidence type="ECO:0000256" key="4">
    <source>
        <dbReference type="ARBA" id="ARBA00022989"/>
    </source>
</evidence>
<evidence type="ECO:0000256" key="5">
    <source>
        <dbReference type="ARBA" id="ARBA00023054"/>
    </source>
</evidence>
<dbReference type="InterPro" id="IPR019394">
    <property type="entry name" value="TEX28/TMCC"/>
</dbReference>
<evidence type="ECO:0000256" key="7">
    <source>
        <dbReference type="SAM" id="Coils"/>
    </source>
</evidence>
<keyword evidence="6" id="KW-0472">Membrane</keyword>